<proteinExistence type="predicted"/>
<feature type="region of interest" description="Disordered" evidence="4">
    <location>
        <begin position="101"/>
        <end position="133"/>
    </location>
</feature>
<dbReference type="GO" id="GO:0005634">
    <property type="term" value="C:nucleus"/>
    <property type="evidence" value="ECO:0007669"/>
    <property type="project" value="TreeGrafter"/>
</dbReference>
<dbReference type="InterPro" id="IPR014001">
    <property type="entry name" value="Helicase_ATP-bd"/>
</dbReference>
<keyword evidence="3" id="KW-0067">ATP-binding</keyword>
<evidence type="ECO:0008006" key="9">
    <source>
        <dbReference type="Google" id="ProtNLM"/>
    </source>
</evidence>
<sequence>MAEEGPTNEVDLRHTISATPLVSKDINSQPCNQVISSTEPSKMSDNFPSPNLKLSTKQQIHQKIVYDLEKASSQLKSHGPQADLISLPKVGVPFGLDLSWSDEQENRSTSGKSNDHSTREIDVDLESSEEPKYDTEKALRDLVEGMYEGDMEGFDAEATMPEGLSCKLLPHQVVGVNWMKSREEGKKKGGILADDMGFGKTVQSIALISAHKQTEKGAPKTTLVVCPLALKDQWVDEVTQKSDLSVILYHGPKRNQIAHKLHKYRVVVTTYDVVSSDWPDPKKSKVIVINSSEEDELSEVKAPKKSKKVKKTKPSPLYTKLDGSPMQFWRIILDEAHTIKNRNSQKAKACFDLSSMYKWCLTGTPIQNGIEDLYPLLRFIGPSMKPFNEYSEFNERILKPMKGPRGKAAVLKIQALLKIILLRRSKHSKDKDGNPILKLPRKDVILLRTPFRTVQESEFYETVQNRMTERMAKLVQGNNAPKNYIAILTLILRMRQATLHPALGSDKADHDSLEVAVTTTPSTTEDLEDKVDDLADMMGGLGVAQTKCIVCLETLPPESVGSVHCTSCARQVRLAKIFQGMQTSTKISRLLELLDEIHSESSSKRHKTIVFSQFTSFLNLIEPFIRKAGYDYTRYDGAKSADEKAEALQKIKTNHHCTILLISLKCGNVGLNLTCCSRVILMDPWWNPSVESQAFDRAHRFGQREDVKCYKITIENTIEDRILKLQEDKQSIANQALGTEAAKKMNKLSVAEILYLFRGDS</sequence>
<reference evidence="7" key="1">
    <citation type="submission" date="2021-03" db="EMBL/GenBank/DDBJ databases">
        <title>Draft genome sequence of rust myrtle Austropuccinia psidii MF-1, a brazilian biotype.</title>
        <authorList>
            <person name="Quecine M.C."/>
            <person name="Pachon D.M.R."/>
            <person name="Bonatelli M.L."/>
            <person name="Correr F.H."/>
            <person name="Franceschini L.M."/>
            <person name="Leite T.F."/>
            <person name="Margarido G.R.A."/>
            <person name="Almeida C.A."/>
            <person name="Ferrarezi J.A."/>
            <person name="Labate C.A."/>
        </authorList>
    </citation>
    <scope>NUCLEOTIDE SEQUENCE</scope>
    <source>
        <strain evidence="7">MF-1</strain>
    </source>
</reference>
<dbReference type="SMART" id="SM00487">
    <property type="entry name" value="DEXDc"/>
    <property type="match status" value="1"/>
</dbReference>
<dbReference type="SMART" id="SM00490">
    <property type="entry name" value="HELICc"/>
    <property type="match status" value="1"/>
</dbReference>
<dbReference type="PANTHER" id="PTHR45626">
    <property type="entry name" value="TRANSCRIPTION TERMINATION FACTOR 2-RELATED"/>
    <property type="match status" value="1"/>
</dbReference>
<evidence type="ECO:0000256" key="4">
    <source>
        <dbReference type="SAM" id="MobiDB-lite"/>
    </source>
</evidence>
<dbReference type="CDD" id="cd18793">
    <property type="entry name" value="SF2_C_SNF"/>
    <property type="match status" value="1"/>
</dbReference>
<dbReference type="Gene3D" id="3.40.50.300">
    <property type="entry name" value="P-loop containing nucleotide triphosphate hydrolases"/>
    <property type="match status" value="1"/>
</dbReference>
<dbReference type="CDD" id="cd18008">
    <property type="entry name" value="DEXDc_SHPRH-like"/>
    <property type="match status" value="1"/>
</dbReference>
<gene>
    <name evidence="7" type="ORF">O181_012753</name>
</gene>
<feature type="domain" description="Helicase ATP-binding" evidence="5">
    <location>
        <begin position="181"/>
        <end position="383"/>
    </location>
</feature>
<dbReference type="GO" id="GO:0006281">
    <property type="term" value="P:DNA repair"/>
    <property type="evidence" value="ECO:0007669"/>
    <property type="project" value="TreeGrafter"/>
</dbReference>
<dbReference type="InterPro" id="IPR000330">
    <property type="entry name" value="SNF2_N"/>
</dbReference>
<evidence type="ECO:0000256" key="2">
    <source>
        <dbReference type="ARBA" id="ARBA00022801"/>
    </source>
</evidence>
<dbReference type="Pfam" id="PF00271">
    <property type="entry name" value="Helicase_C"/>
    <property type="match status" value="1"/>
</dbReference>
<dbReference type="InterPro" id="IPR027417">
    <property type="entry name" value="P-loop_NTPase"/>
</dbReference>
<dbReference type="Pfam" id="PF00176">
    <property type="entry name" value="SNF2-rel_dom"/>
    <property type="match status" value="1"/>
</dbReference>
<accession>A0A9Q3BXW8</accession>
<comment type="caution">
    <text evidence="7">The sequence shown here is derived from an EMBL/GenBank/DDBJ whole genome shotgun (WGS) entry which is preliminary data.</text>
</comment>
<feature type="domain" description="Helicase C-terminal" evidence="6">
    <location>
        <begin position="589"/>
        <end position="749"/>
    </location>
</feature>
<dbReference type="PROSITE" id="PS51194">
    <property type="entry name" value="HELICASE_CTER"/>
    <property type="match status" value="1"/>
</dbReference>
<dbReference type="PROSITE" id="PS51192">
    <property type="entry name" value="HELICASE_ATP_BIND_1"/>
    <property type="match status" value="1"/>
</dbReference>
<feature type="compositionally biased region" description="Basic and acidic residues" evidence="4">
    <location>
        <begin position="113"/>
        <end position="122"/>
    </location>
</feature>
<dbReference type="OrthoDB" id="423559at2759"/>
<keyword evidence="1" id="KW-0547">Nucleotide-binding</keyword>
<dbReference type="GO" id="GO:0016787">
    <property type="term" value="F:hydrolase activity"/>
    <property type="evidence" value="ECO:0007669"/>
    <property type="project" value="UniProtKB-KW"/>
</dbReference>
<evidence type="ECO:0000259" key="5">
    <source>
        <dbReference type="PROSITE" id="PS51192"/>
    </source>
</evidence>
<organism evidence="7 8">
    <name type="scientific">Austropuccinia psidii MF-1</name>
    <dbReference type="NCBI Taxonomy" id="1389203"/>
    <lineage>
        <taxon>Eukaryota</taxon>
        <taxon>Fungi</taxon>
        <taxon>Dikarya</taxon>
        <taxon>Basidiomycota</taxon>
        <taxon>Pucciniomycotina</taxon>
        <taxon>Pucciniomycetes</taxon>
        <taxon>Pucciniales</taxon>
        <taxon>Sphaerophragmiaceae</taxon>
        <taxon>Austropuccinia</taxon>
    </lineage>
</organism>
<evidence type="ECO:0000256" key="1">
    <source>
        <dbReference type="ARBA" id="ARBA00022741"/>
    </source>
</evidence>
<evidence type="ECO:0000313" key="7">
    <source>
        <dbReference type="EMBL" id="MBW0473038.1"/>
    </source>
</evidence>
<keyword evidence="8" id="KW-1185">Reference proteome</keyword>
<name>A0A9Q3BXW8_9BASI</name>
<dbReference type="AlphaFoldDB" id="A0A9Q3BXW8"/>
<dbReference type="InterPro" id="IPR001650">
    <property type="entry name" value="Helicase_C-like"/>
</dbReference>
<evidence type="ECO:0000259" key="6">
    <source>
        <dbReference type="PROSITE" id="PS51194"/>
    </source>
</evidence>
<dbReference type="InterPro" id="IPR050628">
    <property type="entry name" value="SNF2_RAD54_helicase_TF"/>
</dbReference>
<evidence type="ECO:0000313" key="8">
    <source>
        <dbReference type="Proteomes" id="UP000765509"/>
    </source>
</evidence>
<dbReference type="GO" id="GO:0005524">
    <property type="term" value="F:ATP binding"/>
    <property type="evidence" value="ECO:0007669"/>
    <property type="project" value="UniProtKB-KW"/>
</dbReference>
<dbReference type="InterPro" id="IPR049730">
    <property type="entry name" value="SNF2/RAD54-like_C"/>
</dbReference>
<keyword evidence="2" id="KW-0378">Hydrolase</keyword>
<dbReference type="InterPro" id="IPR038718">
    <property type="entry name" value="SNF2-like_sf"/>
</dbReference>
<dbReference type="Proteomes" id="UP000765509">
    <property type="component" value="Unassembled WGS sequence"/>
</dbReference>
<evidence type="ECO:0000256" key="3">
    <source>
        <dbReference type="ARBA" id="ARBA00022840"/>
    </source>
</evidence>
<dbReference type="GO" id="GO:0008094">
    <property type="term" value="F:ATP-dependent activity, acting on DNA"/>
    <property type="evidence" value="ECO:0007669"/>
    <property type="project" value="TreeGrafter"/>
</dbReference>
<dbReference type="SUPFAM" id="SSF52540">
    <property type="entry name" value="P-loop containing nucleoside triphosphate hydrolases"/>
    <property type="match status" value="2"/>
</dbReference>
<dbReference type="Gene3D" id="3.40.50.10810">
    <property type="entry name" value="Tandem AAA-ATPase domain"/>
    <property type="match status" value="1"/>
</dbReference>
<dbReference type="PANTHER" id="PTHR45626:SF14">
    <property type="entry name" value="ATP-DEPENDENT DNA HELICASE (EUROFUNG)"/>
    <property type="match status" value="1"/>
</dbReference>
<protein>
    <recommendedName>
        <fullName evidence="9">DNA repair protein rad5</fullName>
    </recommendedName>
</protein>
<dbReference type="EMBL" id="AVOT02003278">
    <property type="protein sequence ID" value="MBW0473038.1"/>
    <property type="molecule type" value="Genomic_DNA"/>
</dbReference>